<name>A0A9K3M045_9STRA</name>
<dbReference type="InterPro" id="IPR013103">
    <property type="entry name" value="RVT_2"/>
</dbReference>
<evidence type="ECO:0000259" key="1">
    <source>
        <dbReference type="Pfam" id="PF07727"/>
    </source>
</evidence>
<reference evidence="2" key="2">
    <citation type="submission" date="2021-04" db="EMBL/GenBank/DDBJ databases">
        <authorList>
            <person name="Podell S."/>
        </authorList>
    </citation>
    <scope>NUCLEOTIDE SEQUENCE</scope>
    <source>
        <strain evidence="2">Hildebrandi</strain>
    </source>
</reference>
<feature type="domain" description="Reverse transcriptase Ty1/copia-type" evidence="1">
    <location>
        <begin position="9"/>
        <end position="88"/>
    </location>
</feature>
<organism evidence="2 3">
    <name type="scientific">Nitzschia inconspicua</name>
    <dbReference type="NCBI Taxonomy" id="303405"/>
    <lineage>
        <taxon>Eukaryota</taxon>
        <taxon>Sar</taxon>
        <taxon>Stramenopiles</taxon>
        <taxon>Ochrophyta</taxon>
        <taxon>Bacillariophyta</taxon>
        <taxon>Bacillariophyceae</taxon>
        <taxon>Bacillariophycidae</taxon>
        <taxon>Bacillariales</taxon>
        <taxon>Bacillariaceae</taxon>
        <taxon>Nitzschia</taxon>
    </lineage>
</organism>
<comment type="caution">
    <text evidence="2">The sequence shown here is derived from an EMBL/GenBank/DDBJ whole genome shotgun (WGS) entry which is preliminary data.</text>
</comment>
<dbReference type="OrthoDB" id="420989at2759"/>
<dbReference type="GO" id="GO:0003964">
    <property type="term" value="F:RNA-directed DNA polymerase activity"/>
    <property type="evidence" value="ECO:0007669"/>
    <property type="project" value="UniProtKB-KW"/>
</dbReference>
<evidence type="ECO:0000313" key="3">
    <source>
        <dbReference type="Proteomes" id="UP000693970"/>
    </source>
</evidence>
<keyword evidence="2" id="KW-0548">Nucleotidyltransferase</keyword>
<reference evidence="2" key="1">
    <citation type="journal article" date="2021" name="Sci. Rep.">
        <title>Diploid genomic architecture of Nitzschia inconspicua, an elite biomass production diatom.</title>
        <authorList>
            <person name="Oliver A."/>
            <person name="Podell S."/>
            <person name="Pinowska A."/>
            <person name="Traller J.C."/>
            <person name="Smith S.R."/>
            <person name="McClure R."/>
            <person name="Beliaev A."/>
            <person name="Bohutskyi P."/>
            <person name="Hill E.A."/>
            <person name="Rabines A."/>
            <person name="Zheng H."/>
            <person name="Allen L.Z."/>
            <person name="Kuo A."/>
            <person name="Grigoriev I.V."/>
            <person name="Allen A.E."/>
            <person name="Hazlebeck D."/>
            <person name="Allen E.E."/>
        </authorList>
    </citation>
    <scope>NUCLEOTIDE SEQUENCE</scope>
    <source>
        <strain evidence="2">Hildebrandi</strain>
    </source>
</reference>
<dbReference type="AlphaFoldDB" id="A0A9K3M045"/>
<keyword evidence="3" id="KW-1185">Reference proteome</keyword>
<dbReference type="EMBL" id="JAGRRH010000005">
    <property type="protein sequence ID" value="KAG7370371.1"/>
    <property type="molecule type" value="Genomic_DNA"/>
</dbReference>
<sequence length="160" mass="18526">MVMFLAELNDLAFWSTDVGNAYLESYTSEKVYMIAGPEFKEMEDHILVISKALYGLKSSGQRWHDRLHDCLVELGWFPCKAEPDIWMTKKNGELQLTSKPFDFKLKGTGEISHHLVMQFSRDEDGTLCMEQRKYLEKTIDGYDRFFGSKPRTKTPILAES</sequence>
<gene>
    <name evidence="2" type="ORF">IV203_028117</name>
</gene>
<keyword evidence="2" id="KW-0808">Transferase</keyword>
<keyword evidence="2" id="KW-0695">RNA-directed DNA polymerase</keyword>
<evidence type="ECO:0000313" key="2">
    <source>
        <dbReference type="EMBL" id="KAG7370371.1"/>
    </source>
</evidence>
<dbReference type="Proteomes" id="UP000693970">
    <property type="component" value="Unassembled WGS sequence"/>
</dbReference>
<protein>
    <submittedName>
        <fullName evidence="2">Reverse transcriptase RNA-dependent DNA polymerase</fullName>
    </submittedName>
</protein>
<proteinExistence type="predicted"/>
<accession>A0A9K3M045</accession>
<dbReference type="Pfam" id="PF07727">
    <property type="entry name" value="RVT_2"/>
    <property type="match status" value="1"/>
</dbReference>